<comment type="caution">
    <text evidence="1">The sequence shown here is derived from an EMBL/GenBank/DDBJ whole genome shotgun (WGS) entry which is preliminary data.</text>
</comment>
<dbReference type="SUPFAM" id="SSF52540">
    <property type="entry name" value="P-loop containing nucleoside triphosphate hydrolases"/>
    <property type="match status" value="1"/>
</dbReference>
<reference evidence="1 2" key="1">
    <citation type="submission" date="2018-05" db="EMBL/GenBank/DDBJ databases">
        <title>Genomic Encyclopedia of Type Strains, Phase IV (KMG-IV): sequencing the most valuable type-strain genomes for metagenomic binning, comparative biology and taxonomic classification.</title>
        <authorList>
            <person name="Goeker M."/>
        </authorList>
    </citation>
    <scope>NUCLEOTIDE SEQUENCE [LARGE SCALE GENOMIC DNA]</scope>
    <source>
        <strain evidence="1 2">DSM 16097</strain>
    </source>
</reference>
<proteinExistence type="predicted"/>
<evidence type="ECO:0000313" key="2">
    <source>
        <dbReference type="Proteomes" id="UP000245708"/>
    </source>
</evidence>
<dbReference type="EMBL" id="QGGW01000003">
    <property type="protein sequence ID" value="PWK61144.1"/>
    <property type="molecule type" value="Genomic_DNA"/>
</dbReference>
<name>A0A316GJG1_9RHOB</name>
<dbReference type="AlphaFoldDB" id="A0A316GJG1"/>
<protein>
    <submittedName>
        <fullName evidence="1">Uncharacterized protein</fullName>
    </submittedName>
</protein>
<dbReference type="InterPro" id="IPR027417">
    <property type="entry name" value="P-loop_NTPase"/>
</dbReference>
<organism evidence="1 2">
    <name type="scientific">Roseicyclus mahoneyensis</name>
    <dbReference type="NCBI Taxonomy" id="164332"/>
    <lineage>
        <taxon>Bacteria</taxon>
        <taxon>Pseudomonadati</taxon>
        <taxon>Pseudomonadota</taxon>
        <taxon>Alphaproteobacteria</taxon>
        <taxon>Rhodobacterales</taxon>
        <taxon>Roseobacteraceae</taxon>
        <taxon>Roseicyclus</taxon>
    </lineage>
</organism>
<keyword evidence="2" id="KW-1185">Reference proteome</keyword>
<gene>
    <name evidence="1" type="ORF">C7455_103345</name>
</gene>
<sequence length="367" mass="41310">MNPREIILHLGASKTATTSFQGYCLEHEAALNAQGIGRVSALRNGYNDNFAGFYMGMPKQWSKIRILPAFQGLDPDQAQSRLRDIFLAEARVFGHEKMLITFEGLLPRQKHEIDRFMALCHEVTSNVWAVVAIRRQDRWALSSYNTRLVGEVPISENPLESTRQGRLEHPEPAGMHYATCLSHWAKHIPREKLAVLAYEDHPNMLAAYFAAIGFVADTRIEDRRNTGMSAYGQQVLRLAGMRELERGRPLGEIKRLQRLLKGIVPRGEGRRPSAAQAAAHLAHFAKDHERLRGDWLPETSKFFEDDAPYPDEATVVQIADDELEEWIAKAEKFGPDRIDRDGGIVTPGTAAWHRLEAISRGTLSAIS</sequence>
<accession>A0A316GJG1</accession>
<evidence type="ECO:0000313" key="1">
    <source>
        <dbReference type="EMBL" id="PWK61144.1"/>
    </source>
</evidence>
<dbReference type="Proteomes" id="UP000245708">
    <property type="component" value="Unassembled WGS sequence"/>
</dbReference>